<gene>
    <name evidence="12" type="primary">PSD2</name>
    <name evidence="16" type="ORF">HMPREF1541_06224</name>
</gene>
<comment type="subcellular location">
    <subcellularLocation>
        <location evidence="12">Golgi apparatus membrane</location>
        <topology evidence="12">Peripheral membrane protein</topology>
        <orientation evidence="12">Cytoplasmic side</orientation>
    </subcellularLocation>
    <subcellularLocation>
        <location evidence="12">Endosome membrane</location>
        <topology evidence="12">Peripheral membrane protein</topology>
        <orientation evidence="12">Cytoplasmic side</orientation>
    </subcellularLocation>
</comment>
<keyword evidence="17" id="KW-1185">Reference proteome</keyword>
<feature type="compositionally biased region" description="Polar residues" evidence="13">
    <location>
        <begin position="432"/>
        <end position="446"/>
    </location>
</feature>
<keyword evidence="12" id="KW-0967">Endosome</keyword>
<evidence type="ECO:0000256" key="10">
    <source>
        <dbReference type="ARBA" id="ARBA00023264"/>
    </source>
</evidence>
<feature type="region of interest" description="Disordered" evidence="13">
    <location>
        <begin position="1"/>
        <end position="45"/>
    </location>
</feature>
<dbReference type="eggNOG" id="KOG2419">
    <property type="taxonomic scope" value="Eukaryota"/>
</dbReference>
<dbReference type="InParanoid" id="W2RR44"/>
<comment type="domain">
    <text evidence="12">The C2 domains have an essential, but non-catalytic function. They may facilitate interactions with other proteins and are required for lipid transport function.</text>
</comment>
<dbReference type="GO" id="GO:0000139">
    <property type="term" value="C:Golgi membrane"/>
    <property type="evidence" value="ECO:0007669"/>
    <property type="project" value="UniProtKB-SubCell"/>
</dbReference>
<reference evidence="16 17" key="1">
    <citation type="submission" date="2013-03" db="EMBL/GenBank/DDBJ databases">
        <title>The Genome Sequence of Phialophora europaea CBS 101466.</title>
        <authorList>
            <consortium name="The Broad Institute Genomics Platform"/>
            <person name="Cuomo C."/>
            <person name="de Hoog S."/>
            <person name="Gorbushina A."/>
            <person name="Walker B."/>
            <person name="Young S.K."/>
            <person name="Zeng Q."/>
            <person name="Gargeya S."/>
            <person name="Fitzgerald M."/>
            <person name="Haas B."/>
            <person name="Abouelleil A."/>
            <person name="Allen A.W."/>
            <person name="Alvarado L."/>
            <person name="Arachchi H.M."/>
            <person name="Berlin A.M."/>
            <person name="Chapman S.B."/>
            <person name="Gainer-Dewar J."/>
            <person name="Goldberg J."/>
            <person name="Griggs A."/>
            <person name="Gujja S."/>
            <person name="Hansen M."/>
            <person name="Howarth C."/>
            <person name="Imamovic A."/>
            <person name="Ireland A."/>
            <person name="Larimer J."/>
            <person name="McCowan C."/>
            <person name="Murphy C."/>
            <person name="Pearson M."/>
            <person name="Poon T.W."/>
            <person name="Priest M."/>
            <person name="Roberts A."/>
            <person name="Saif S."/>
            <person name="Shea T."/>
            <person name="Sisk P."/>
            <person name="Sykes S."/>
            <person name="Wortman J."/>
            <person name="Nusbaum C."/>
            <person name="Birren B."/>
        </authorList>
    </citation>
    <scope>NUCLEOTIDE SEQUENCE [LARGE SCALE GENOMIC DNA]</scope>
    <source>
        <strain evidence="16 17">CBS 101466</strain>
    </source>
</reference>
<feature type="compositionally biased region" description="Basic and acidic residues" evidence="13">
    <location>
        <begin position="1058"/>
        <end position="1084"/>
    </location>
</feature>
<dbReference type="FunCoup" id="W2RR44">
    <property type="interactions" value="138"/>
</dbReference>
<dbReference type="STRING" id="1220924.W2RR44"/>
<dbReference type="GeneID" id="19973563"/>
<keyword evidence="9 12" id="KW-0456">Lyase</keyword>
<dbReference type="VEuPathDB" id="FungiDB:HMPREF1541_06224"/>
<dbReference type="PROSITE" id="PS50004">
    <property type="entry name" value="C2"/>
    <property type="match status" value="2"/>
</dbReference>
<comment type="subunit">
    <text evidence="12">Heterodimer of a large membrane-associated beta subunit and a small pyruvoyl-containing alpha subunit. Interacts with pstB2. This interaction may be a means to structurally tether the donor membrane (ER) harboring PstB2 to acceptor membranes (Golgi/endosomes) harboring PSD2 during PtdSer transport to the site of PtdEtn synthesis.</text>
</comment>
<dbReference type="InterPro" id="IPR018247">
    <property type="entry name" value="EF_Hand_1_Ca_BS"/>
</dbReference>
<keyword evidence="2 12" id="KW-0444">Lipid biosynthesis</keyword>
<dbReference type="InterPro" id="IPR033179">
    <property type="entry name" value="PSD_type2_pro"/>
</dbReference>
<evidence type="ECO:0000256" key="2">
    <source>
        <dbReference type="ARBA" id="ARBA00022516"/>
    </source>
</evidence>
<evidence type="ECO:0000256" key="1">
    <source>
        <dbReference type="ARBA" id="ARBA00005189"/>
    </source>
</evidence>
<feature type="compositionally biased region" description="Low complexity" evidence="13">
    <location>
        <begin position="406"/>
        <end position="424"/>
    </location>
</feature>
<dbReference type="InterPro" id="IPR035892">
    <property type="entry name" value="C2_domain_sf"/>
</dbReference>
<dbReference type="FunFam" id="1.10.238.10:FF:000445">
    <property type="entry name" value="Phosphatidylserine decarboxylase proenzyme 2"/>
    <property type="match status" value="1"/>
</dbReference>
<keyword evidence="4" id="KW-0106">Calcium</keyword>
<feature type="compositionally biased region" description="Polar residues" evidence="13">
    <location>
        <begin position="19"/>
        <end position="28"/>
    </location>
</feature>
<keyword evidence="5 12" id="KW-0443">Lipid metabolism</keyword>
<dbReference type="InterPro" id="IPR000008">
    <property type="entry name" value="C2_dom"/>
</dbReference>
<feature type="active site" description="Schiff-base intermediate with substrate; via pyruvic acid; for decarboxylase activity" evidence="12">
    <location>
        <position position="1016"/>
    </location>
</feature>
<feature type="domain" description="EF-hand" evidence="15">
    <location>
        <begin position="529"/>
        <end position="564"/>
    </location>
</feature>
<dbReference type="InterPro" id="IPR003817">
    <property type="entry name" value="PS_Dcarbxylase"/>
</dbReference>
<feature type="region of interest" description="Disordered" evidence="13">
    <location>
        <begin position="610"/>
        <end position="672"/>
    </location>
</feature>
<dbReference type="HAMAP" id="MF_00663">
    <property type="entry name" value="PS_decarb_PSD_B_type2"/>
    <property type="match status" value="1"/>
</dbReference>
<feature type="active site" description="Charge relay system; for autoendoproteolytic cleavage activity" evidence="12">
    <location>
        <position position="871"/>
    </location>
</feature>
<dbReference type="Proteomes" id="UP000030752">
    <property type="component" value="Unassembled WGS sequence"/>
</dbReference>
<sequence>MVHIPLPHRISGLSRKADGNSTAASTQNSRRPSPSRGPSDSTASALNMDKPLILKVYVIKGRNLAAKDRSGTSDPYLVVSLGNDRQQTPYISKTLNPEWKICLDMPLTDIPLLEFVCWDKDRFKKDYMGEFDIAVEDIFAPGMVQADPKWYQLKSRRREGKRKDIVSGEIQLRFSLVDSANPSASPDEILKKFRTVLKLVDEDDDLSRTSTNVDDDEDSDNESLADEQETGTEQETGSKSTVAEKKRKRKRLARLRRKSMSVREYDFHGTARDVAGIIFLEIVKITDLPPEHNVTRTSFDCDPFVVAALGRKVLRTRVIRHNLNPVFNEKMVFQVNRNETGYSLTFSVMDKDNLSGNDFVASAALPLSKLLASQPTQDPLTRLYDLPEPPEYSPVAQKKESRSRFRLPLSRSTSASSLSRLTRPGMSREPSAASTKNGGTGENDSSGDLPEPGKLAPTSAPISAQTSAPTSMPQDYNTSGSTSKDDITTEEQGLQTFDIPLTLKNKERWEAKHSPKLEIQGKFLPYTALRQQFWRAMLKQYDADDSRRISKIELSTMLDTLGSTLKDSTIDGFFERFADENEDANETDLTFDQAVICLEDILEQTANRKESLTDKAKRMMHKSSTASTSSNSDDALNEKHPSAVPAVEPSGTIGQTAELSPVGTHDLSDEGNGEEHVIDVRECPICHQPKLHKRTDAEIILHIATCASADWRQVNNLVMGGFVTQSQAQRKWYSKIITKISYGGYKLGANSANILVQDRITGQINEERMSVYVRLGIRLLYKALGSREMERRRIKKMLKSLSIKQGKKYDDPASASQIEGFIAFHQLDMSEVLQPVSEFRNFNEFFYRALKPDARPASAPDRPEVVVSPADCRTVVFNTIDEATRIWVKGRDYSLERLFGDAYPLDAKRYKGGSMGIFRLAPQDYHRFHIPVDGVLGTPKPIDGEYYTVNPMAIRSALDVYGENIRVVVPIDSVAHGRVMFVCIGAMMVGSTVITRKAGEKVKRAEELGYFKFGGSTILLFFEPGKMVYDEDLVENSTGALETLVRVGMSIGHSPDVPPHKPDMKKDQSEVTDREREEAKRRIEGSLAPERQGPVAGG</sequence>
<feature type="compositionally biased region" description="Low complexity" evidence="13">
    <location>
        <begin position="29"/>
        <end position="41"/>
    </location>
</feature>
<evidence type="ECO:0000256" key="7">
    <source>
        <dbReference type="ARBA" id="ARBA00023145"/>
    </source>
</evidence>
<feature type="region of interest" description="Disordered" evidence="13">
    <location>
        <begin position="380"/>
        <end position="495"/>
    </location>
</feature>
<feature type="region of interest" description="Disordered" evidence="13">
    <location>
        <begin position="1051"/>
        <end position="1098"/>
    </location>
</feature>
<dbReference type="SUPFAM" id="SSF49562">
    <property type="entry name" value="C2 domain (Calcium/lipid-binding domain, CaLB)"/>
    <property type="match status" value="2"/>
</dbReference>
<evidence type="ECO:0000256" key="8">
    <source>
        <dbReference type="ARBA" id="ARBA00023209"/>
    </source>
</evidence>
<dbReference type="FunFam" id="2.60.40.150:FF:000198">
    <property type="entry name" value="Phosphatidylserine decarboxylase proenzyme 2"/>
    <property type="match status" value="1"/>
</dbReference>
<comment type="cofactor">
    <cofactor evidence="12">
        <name>pyruvate</name>
        <dbReference type="ChEBI" id="CHEBI:15361"/>
    </cofactor>
    <text evidence="12">Binds 1 pyruvoyl group covalently per subunit.</text>
</comment>
<evidence type="ECO:0000256" key="3">
    <source>
        <dbReference type="ARBA" id="ARBA00022793"/>
    </source>
</evidence>
<evidence type="ECO:0000313" key="17">
    <source>
        <dbReference type="Proteomes" id="UP000030752"/>
    </source>
</evidence>
<dbReference type="PROSITE" id="PS00018">
    <property type="entry name" value="EF_HAND_1"/>
    <property type="match status" value="1"/>
</dbReference>
<dbReference type="RefSeq" id="XP_008718782.1">
    <property type="nucleotide sequence ID" value="XM_008720560.1"/>
</dbReference>
<dbReference type="EC" id="4.1.1.65" evidence="12"/>
<feature type="domain" description="C2" evidence="14">
    <location>
        <begin position="263"/>
        <end position="380"/>
    </location>
</feature>
<feature type="compositionally biased region" description="Acidic residues" evidence="13">
    <location>
        <begin position="213"/>
        <end position="232"/>
    </location>
</feature>
<dbReference type="NCBIfam" id="TIGR00163">
    <property type="entry name" value="PS_decarb"/>
    <property type="match status" value="1"/>
</dbReference>
<feature type="site" description="Cleavage (non-hydrolytic); by autocatalysis" evidence="12">
    <location>
        <begin position="1015"/>
        <end position="1016"/>
    </location>
</feature>
<feature type="chain" id="PRO_5023405804" description="Phosphatidylserine decarboxylase 2 alpha chain" evidence="12">
    <location>
        <begin position="1016"/>
        <end position="1098"/>
    </location>
</feature>
<dbReference type="UniPathway" id="UPA00558">
    <property type="reaction ID" value="UER00616"/>
</dbReference>
<feature type="compositionally biased region" description="Polar residues" evidence="13">
    <location>
        <begin position="460"/>
        <end position="482"/>
    </location>
</feature>
<keyword evidence="11 12" id="KW-0670">Pyruvate</keyword>
<proteinExistence type="inferred from homology"/>
<evidence type="ECO:0000259" key="15">
    <source>
        <dbReference type="PROSITE" id="PS50222"/>
    </source>
</evidence>
<dbReference type="GO" id="GO:0016540">
    <property type="term" value="P:protein autoprocessing"/>
    <property type="evidence" value="ECO:0007669"/>
    <property type="project" value="UniProtKB-UniRule"/>
</dbReference>
<evidence type="ECO:0000259" key="14">
    <source>
        <dbReference type="PROSITE" id="PS50004"/>
    </source>
</evidence>
<dbReference type="Pfam" id="PF02666">
    <property type="entry name" value="PS_Dcarbxylase"/>
    <property type="match status" value="1"/>
</dbReference>
<comment type="function">
    <text evidence="12">Catalyzes the formation of phosphatidylethanolamine (PtdEtn) from phosphatidylserine (PtdSer). Plays a central role in phospholipid metabolism and in the interorganelle trafficking of phosphatidylserine.</text>
</comment>
<dbReference type="OrthoDB" id="67700at2759"/>
<dbReference type="GO" id="GO:0010008">
    <property type="term" value="C:endosome membrane"/>
    <property type="evidence" value="ECO:0007669"/>
    <property type="project" value="UniProtKB-SubCell"/>
</dbReference>
<accession>W2RR44</accession>
<evidence type="ECO:0000256" key="4">
    <source>
        <dbReference type="ARBA" id="ARBA00022837"/>
    </source>
</evidence>
<comment type="catalytic activity">
    <reaction evidence="12">
        <text>a 1,2-diacyl-sn-glycero-3-phospho-L-serine + H(+) = a 1,2-diacyl-sn-glycero-3-phosphoethanolamine + CO2</text>
        <dbReference type="Rhea" id="RHEA:20828"/>
        <dbReference type="ChEBI" id="CHEBI:15378"/>
        <dbReference type="ChEBI" id="CHEBI:16526"/>
        <dbReference type="ChEBI" id="CHEBI:57262"/>
        <dbReference type="ChEBI" id="CHEBI:64612"/>
        <dbReference type="EC" id="4.1.1.65"/>
    </reaction>
</comment>
<dbReference type="PANTHER" id="PTHR10067">
    <property type="entry name" value="PHOSPHATIDYLSERINE DECARBOXYLASE"/>
    <property type="match status" value="1"/>
</dbReference>
<comment type="pathway">
    <text evidence="1">Lipid metabolism.</text>
</comment>
<feature type="modified residue" description="Pyruvic acid (Ser); by autocatalysis" evidence="12">
    <location>
        <position position="1016"/>
    </location>
</feature>
<dbReference type="GO" id="GO:0005509">
    <property type="term" value="F:calcium ion binding"/>
    <property type="evidence" value="ECO:0007669"/>
    <property type="project" value="InterPro"/>
</dbReference>
<dbReference type="PANTHER" id="PTHR10067:SF17">
    <property type="entry name" value="PHOSPHATIDYLSERINE DECARBOXYLASE PROENZYME 2"/>
    <property type="match status" value="1"/>
</dbReference>
<dbReference type="HOGENOM" id="CLU_002661_0_0_1"/>
<keyword evidence="10 12" id="KW-1208">Phospholipid metabolism</keyword>
<dbReference type="InterPro" id="IPR033177">
    <property type="entry name" value="PSD-B"/>
</dbReference>
<organism evidence="16 17">
    <name type="scientific">Cyphellophora europaea (strain CBS 101466)</name>
    <name type="common">Phialophora europaea</name>
    <dbReference type="NCBI Taxonomy" id="1220924"/>
    <lineage>
        <taxon>Eukaryota</taxon>
        <taxon>Fungi</taxon>
        <taxon>Dikarya</taxon>
        <taxon>Ascomycota</taxon>
        <taxon>Pezizomycotina</taxon>
        <taxon>Eurotiomycetes</taxon>
        <taxon>Chaetothyriomycetidae</taxon>
        <taxon>Chaetothyriales</taxon>
        <taxon>Cyphellophoraceae</taxon>
        <taxon>Cyphellophora</taxon>
    </lineage>
</organism>
<keyword evidence="12" id="KW-0333">Golgi apparatus</keyword>
<evidence type="ECO:0000256" key="11">
    <source>
        <dbReference type="ARBA" id="ARBA00023317"/>
    </source>
</evidence>
<evidence type="ECO:0000256" key="9">
    <source>
        <dbReference type="ARBA" id="ARBA00023239"/>
    </source>
</evidence>
<keyword evidence="7 12" id="KW-0865">Zymogen</keyword>
<feature type="active site" description="Charge relay system; for autoendoproteolytic cleavage activity" evidence="12">
    <location>
        <position position="929"/>
    </location>
</feature>
<keyword evidence="8 12" id="KW-0594">Phospholipid biosynthesis</keyword>
<feature type="region of interest" description="Disordered" evidence="13">
    <location>
        <begin position="206"/>
        <end position="250"/>
    </location>
</feature>
<dbReference type="Gene3D" id="2.60.40.150">
    <property type="entry name" value="C2 domain"/>
    <property type="match status" value="2"/>
</dbReference>
<dbReference type="SUPFAM" id="SSF47473">
    <property type="entry name" value="EF-hand"/>
    <property type="match status" value="1"/>
</dbReference>
<evidence type="ECO:0000256" key="13">
    <source>
        <dbReference type="SAM" id="MobiDB-lite"/>
    </source>
</evidence>
<keyword evidence="6 12" id="KW-0472">Membrane</keyword>
<dbReference type="InterPro" id="IPR011992">
    <property type="entry name" value="EF-hand-dom_pair"/>
</dbReference>
<dbReference type="PROSITE" id="PS50222">
    <property type="entry name" value="EF_HAND_2"/>
    <property type="match status" value="1"/>
</dbReference>
<dbReference type="SMART" id="SM00239">
    <property type="entry name" value="C2"/>
    <property type="match status" value="2"/>
</dbReference>
<protein>
    <recommendedName>
        <fullName evidence="12">Phosphatidylserine decarboxylase proenzyme 2</fullName>
        <ecNumber evidence="12">4.1.1.65</ecNumber>
    </recommendedName>
    <component>
        <recommendedName>
            <fullName evidence="12">Phosphatidylserine decarboxylase 2 beta chain</fullName>
        </recommendedName>
    </component>
    <component>
        <recommendedName>
            <fullName evidence="12">Phosphatidylserine decarboxylase 2 alpha chain</fullName>
        </recommendedName>
    </component>
</protein>
<dbReference type="Gene3D" id="1.10.238.10">
    <property type="entry name" value="EF-hand"/>
    <property type="match status" value="1"/>
</dbReference>
<comment type="PTM">
    <text evidence="12">Is synthesized initially as an inactive proenzyme. Formation of the active enzyme involves a self-maturation process in which the active site pyruvoyl group is generated from an internal serine residue via an autocatalytic post-translational modification. Two non-identical subunits are generated from the proenzyme in this reaction, and the pyruvate is formed at the N-terminus of the alpha chain, which is derived from the carboxyl end of the proenzyme. The autoendoproteolytic cleavage occurs by a canonical serine protease mechanism, in which the side chain hydroxyl group of the serine supplies its oxygen atom to form the C-terminus of the beta chain, while the remainder of the serine residue undergoes an oxidative deamination to produce ammonia and the pyruvoyl prosthetic group on the alpha chain. During this reaction, the Ser that is part of the protease active site of the proenzyme becomes the pyruvoyl prosthetic group, which constitutes an essential element of the active site of the mature decarboxylase.</text>
</comment>
<keyword evidence="3 12" id="KW-0210">Decarboxylase</keyword>
<evidence type="ECO:0000313" key="16">
    <source>
        <dbReference type="EMBL" id="ETN38193.1"/>
    </source>
</evidence>
<dbReference type="Pfam" id="PF00168">
    <property type="entry name" value="C2"/>
    <property type="match status" value="2"/>
</dbReference>
<name>W2RR44_CYPE1</name>
<dbReference type="GO" id="GO:0005795">
    <property type="term" value="C:Golgi stack"/>
    <property type="evidence" value="ECO:0007669"/>
    <property type="project" value="UniProtKB-UniRule"/>
</dbReference>
<comment type="similarity">
    <text evidence="12">Belongs to the phosphatidylserine decarboxylase family. PSD-B subfamily. Eukaryotic type II sub-subfamily.</text>
</comment>
<evidence type="ECO:0000256" key="5">
    <source>
        <dbReference type="ARBA" id="ARBA00023098"/>
    </source>
</evidence>
<feature type="chain" id="PRO_5023405803" description="Phosphatidylserine decarboxylase 2 beta chain" evidence="12">
    <location>
        <begin position="1"/>
        <end position="1015"/>
    </location>
</feature>
<feature type="domain" description="C2" evidence="14">
    <location>
        <begin position="35"/>
        <end position="151"/>
    </location>
</feature>
<evidence type="ECO:0000256" key="12">
    <source>
        <dbReference type="HAMAP-Rule" id="MF_03209"/>
    </source>
</evidence>
<dbReference type="InterPro" id="IPR002048">
    <property type="entry name" value="EF_hand_dom"/>
</dbReference>
<feature type="compositionally biased region" description="Low complexity" evidence="13">
    <location>
        <begin position="623"/>
        <end position="634"/>
    </location>
</feature>
<dbReference type="GO" id="GO:0004609">
    <property type="term" value="F:phosphatidylserine decarboxylase activity"/>
    <property type="evidence" value="ECO:0007669"/>
    <property type="project" value="UniProtKB-UniRule"/>
</dbReference>
<evidence type="ECO:0000256" key="6">
    <source>
        <dbReference type="ARBA" id="ARBA00023136"/>
    </source>
</evidence>
<dbReference type="AlphaFoldDB" id="W2RR44"/>
<comment type="pathway">
    <text evidence="12">Phospholipid metabolism; phosphatidylethanolamine biosynthesis; phosphatidylethanolamine from CDP-diacylglycerol: step 2/2.</text>
</comment>
<dbReference type="EMBL" id="KB822722">
    <property type="protein sequence ID" value="ETN38193.1"/>
    <property type="molecule type" value="Genomic_DNA"/>
</dbReference>
<feature type="active site" description="Charge relay system; for autoendoproteolytic cleavage activity" evidence="12">
    <location>
        <position position="1016"/>
    </location>
</feature>
<dbReference type="GO" id="GO:0006646">
    <property type="term" value="P:phosphatidylethanolamine biosynthetic process"/>
    <property type="evidence" value="ECO:0007669"/>
    <property type="project" value="UniProtKB-UniRule"/>
</dbReference>